<dbReference type="InterPro" id="IPR001478">
    <property type="entry name" value="PDZ"/>
</dbReference>
<dbReference type="Pfam" id="PF13365">
    <property type="entry name" value="Trypsin_2"/>
    <property type="match status" value="1"/>
</dbReference>
<dbReference type="SMART" id="SM00228">
    <property type="entry name" value="PDZ"/>
    <property type="match status" value="1"/>
</dbReference>
<protein>
    <submittedName>
        <fullName evidence="5">HtrA protease/chaperone protein</fullName>
    </submittedName>
</protein>
<dbReference type="InterPro" id="IPR001940">
    <property type="entry name" value="Peptidase_S1C"/>
</dbReference>
<dbReference type="Pfam" id="PF13180">
    <property type="entry name" value="PDZ_2"/>
    <property type="match status" value="1"/>
</dbReference>
<sequence>MSNIRRRFFIFVLLCCSFLSADKISDSRQNAITRAIEKIGPTVASINVIQDVVVPFGGDPWFNYFFPEMFYRKRKARSSGSGVVISPDGYVITNSHVVENAREVFVSLQGGKEFSAEIIGIDHISDVALLKLDGRDFPYASLANSDELIIGEWVIALGNPLGLFEINNQPTATVGIISAVDMNFGEMEGGQVYKDMIQTDAAINMGNSGGPLVNSEGKVIGINTFIYTGSSYSEGSIGIGFAIPINRAKRIVEELKNTGRVDRSYKTGLTVQPLTPRIALYMELSISEGLIVIEVEDNSTADRSGIKDGDIITKVNGVKVMTTNEFRVIIEESDLRQGDRIKIQIYRNGRYLNKILALGKVGP</sequence>
<dbReference type="EMBL" id="FAXC01000217">
    <property type="protein sequence ID" value="CUV09330.1"/>
    <property type="molecule type" value="Genomic_DNA"/>
</dbReference>
<dbReference type="Gene3D" id="2.30.42.10">
    <property type="match status" value="1"/>
</dbReference>
<dbReference type="PROSITE" id="PS50106">
    <property type="entry name" value="PDZ"/>
    <property type="match status" value="1"/>
</dbReference>
<dbReference type="AlphaFoldDB" id="A0A160VFC7"/>
<feature type="domain" description="PDZ" evidence="4">
    <location>
        <begin position="251"/>
        <end position="333"/>
    </location>
</feature>
<gene>
    <name evidence="5" type="ORF">MGWOODY_Mmi282</name>
</gene>
<name>A0A160VFC7_9ZZZZ</name>
<dbReference type="SUPFAM" id="SSF50156">
    <property type="entry name" value="PDZ domain-like"/>
    <property type="match status" value="1"/>
</dbReference>
<proteinExistence type="inferred from homology"/>
<organism evidence="5">
    <name type="scientific">hydrothermal vent metagenome</name>
    <dbReference type="NCBI Taxonomy" id="652676"/>
    <lineage>
        <taxon>unclassified sequences</taxon>
        <taxon>metagenomes</taxon>
        <taxon>ecological metagenomes</taxon>
    </lineage>
</organism>
<keyword evidence="2 5" id="KW-0645">Protease</keyword>
<dbReference type="SUPFAM" id="SSF50494">
    <property type="entry name" value="Trypsin-like serine proteases"/>
    <property type="match status" value="1"/>
</dbReference>
<keyword evidence="3" id="KW-0378">Hydrolase</keyword>
<dbReference type="PANTHER" id="PTHR22939">
    <property type="entry name" value="SERINE PROTEASE FAMILY S1C HTRA-RELATED"/>
    <property type="match status" value="1"/>
</dbReference>
<evidence type="ECO:0000256" key="3">
    <source>
        <dbReference type="ARBA" id="ARBA00022801"/>
    </source>
</evidence>
<dbReference type="InterPro" id="IPR036034">
    <property type="entry name" value="PDZ_sf"/>
</dbReference>
<reference evidence="5" key="1">
    <citation type="submission" date="2015-10" db="EMBL/GenBank/DDBJ databases">
        <authorList>
            <person name="Gilbert D.G."/>
        </authorList>
    </citation>
    <scope>NUCLEOTIDE SEQUENCE</scope>
</reference>
<evidence type="ECO:0000256" key="2">
    <source>
        <dbReference type="ARBA" id="ARBA00022670"/>
    </source>
</evidence>
<comment type="similarity">
    <text evidence="1">Belongs to the peptidase S1C family.</text>
</comment>
<evidence type="ECO:0000259" key="4">
    <source>
        <dbReference type="PROSITE" id="PS50106"/>
    </source>
</evidence>
<evidence type="ECO:0000256" key="1">
    <source>
        <dbReference type="ARBA" id="ARBA00010541"/>
    </source>
</evidence>
<dbReference type="PRINTS" id="PR00834">
    <property type="entry name" value="PROTEASES2C"/>
</dbReference>
<dbReference type="GO" id="GO:0004252">
    <property type="term" value="F:serine-type endopeptidase activity"/>
    <property type="evidence" value="ECO:0007669"/>
    <property type="project" value="InterPro"/>
</dbReference>
<dbReference type="GO" id="GO:0006508">
    <property type="term" value="P:proteolysis"/>
    <property type="evidence" value="ECO:0007669"/>
    <property type="project" value="UniProtKB-KW"/>
</dbReference>
<dbReference type="InterPro" id="IPR009003">
    <property type="entry name" value="Peptidase_S1_PA"/>
</dbReference>
<evidence type="ECO:0000313" key="5">
    <source>
        <dbReference type="EMBL" id="CUV09330.1"/>
    </source>
</evidence>
<dbReference type="PANTHER" id="PTHR22939:SF129">
    <property type="entry name" value="SERINE PROTEASE HTRA2, MITOCHONDRIAL"/>
    <property type="match status" value="1"/>
</dbReference>
<dbReference type="Gene3D" id="2.40.10.120">
    <property type="match status" value="1"/>
</dbReference>
<accession>A0A160VFC7</accession>